<dbReference type="InterPro" id="IPR003676">
    <property type="entry name" value="SAUR_fam"/>
</dbReference>
<evidence type="ECO:0000313" key="3">
    <source>
        <dbReference type="Proteomes" id="UP000245207"/>
    </source>
</evidence>
<accession>A0A2U1K8Y0</accession>
<dbReference type="Proteomes" id="UP000245207">
    <property type="component" value="Unassembled WGS sequence"/>
</dbReference>
<sequence>MGIFRLTKYLQAKQFLKRMLSTLLHKADIPKGCFAIYICENKKKKRFIVPMSYLNHPSFVNLLMRAEEEYGFDHRMGGLTIPCSEDSFQIIVDEEL</sequence>
<dbReference type="EMBL" id="PKPP01032831">
    <property type="protein sequence ID" value="PWA15943.1"/>
    <property type="molecule type" value="Genomic_DNA"/>
</dbReference>
<dbReference type="PANTHER" id="PTHR31929">
    <property type="entry name" value="SAUR-LIKE AUXIN-RESPONSIVE PROTEIN FAMILY-RELATED"/>
    <property type="match status" value="1"/>
</dbReference>
<dbReference type="AlphaFoldDB" id="A0A2U1K8Y0"/>
<gene>
    <name evidence="2" type="ORF">CTI12_AA630600</name>
</gene>
<comment type="caution">
    <text evidence="2">The sequence shown here is derived from an EMBL/GenBank/DDBJ whole genome shotgun (WGS) entry which is preliminary data.</text>
</comment>
<reference evidence="2 3" key="1">
    <citation type="journal article" date="2018" name="Mol. Plant">
        <title>The genome of Artemisia annua provides insight into the evolution of Asteraceae family and artemisinin biosynthesis.</title>
        <authorList>
            <person name="Shen Q."/>
            <person name="Zhang L."/>
            <person name="Liao Z."/>
            <person name="Wang S."/>
            <person name="Yan T."/>
            <person name="Shi P."/>
            <person name="Liu M."/>
            <person name="Fu X."/>
            <person name="Pan Q."/>
            <person name="Wang Y."/>
            <person name="Lv Z."/>
            <person name="Lu X."/>
            <person name="Zhang F."/>
            <person name="Jiang W."/>
            <person name="Ma Y."/>
            <person name="Chen M."/>
            <person name="Hao X."/>
            <person name="Li L."/>
            <person name="Tang Y."/>
            <person name="Lv G."/>
            <person name="Zhou Y."/>
            <person name="Sun X."/>
            <person name="Brodelius P.E."/>
            <person name="Rose J.K.C."/>
            <person name="Tang K."/>
        </authorList>
    </citation>
    <scope>NUCLEOTIDE SEQUENCE [LARGE SCALE GENOMIC DNA]</scope>
    <source>
        <strain evidence="3">cv. Huhao1</strain>
        <tissue evidence="2">Leaf</tissue>
    </source>
</reference>
<comment type="similarity">
    <text evidence="1">Belongs to the ARG7 family.</text>
</comment>
<dbReference type="Pfam" id="PF02519">
    <property type="entry name" value="Auxin_inducible"/>
    <property type="match status" value="1"/>
</dbReference>
<keyword evidence="3" id="KW-1185">Reference proteome</keyword>
<protein>
    <submittedName>
        <fullName evidence="2">SAUR-like auxin-responsive protein family</fullName>
    </submittedName>
</protein>
<dbReference type="STRING" id="35608.A0A2U1K8Y0"/>
<organism evidence="2 3">
    <name type="scientific">Artemisia annua</name>
    <name type="common">Sweet wormwood</name>
    <dbReference type="NCBI Taxonomy" id="35608"/>
    <lineage>
        <taxon>Eukaryota</taxon>
        <taxon>Viridiplantae</taxon>
        <taxon>Streptophyta</taxon>
        <taxon>Embryophyta</taxon>
        <taxon>Tracheophyta</taxon>
        <taxon>Spermatophyta</taxon>
        <taxon>Magnoliopsida</taxon>
        <taxon>eudicotyledons</taxon>
        <taxon>Gunneridae</taxon>
        <taxon>Pentapetalae</taxon>
        <taxon>asterids</taxon>
        <taxon>campanulids</taxon>
        <taxon>Asterales</taxon>
        <taxon>Asteraceae</taxon>
        <taxon>Asteroideae</taxon>
        <taxon>Anthemideae</taxon>
        <taxon>Artemisiinae</taxon>
        <taxon>Artemisia</taxon>
    </lineage>
</organism>
<dbReference type="OrthoDB" id="1650278at2759"/>
<evidence type="ECO:0000313" key="2">
    <source>
        <dbReference type="EMBL" id="PWA15943.1"/>
    </source>
</evidence>
<evidence type="ECO:0000256" key="1">
    <source>
        <dbReference type="ARBA" id="ARBA00006974"/>
    </source>
</evidence>
<dbReference type="GO" id="GO:0009733">
    <property type="term" value="P:response to auxin"/>
    <property type="evidence" value="ECO:0007669"/>
    <property type="project" value="InterPro"/>
</dbReference>
<name>A0A2U1K8Y0_ARTAN</name>
<proteinExistence type="inferred from homology"/>